<accession>A0A9X3MB35</accession>
<evidence type="ECO:0000313" key="9">
    <source>
        <dbReference type="Proteomes" id="UP001146430"/>
    </source>
</evidence>
<dbReference type="GO" id="GO:0140359">
    <property type="term" value="F:ABC-type transporter activity"/>
    <property type="evidence" value="ECO:0007669"/>
    <property type="project" value="InterPro"/>
</dbReference>
<comment type="caution">
    <text evidence="7">The sequence shown here is derived from an EMBL/GenBank/DDBJ whole genome shotgun (WGS) entry which is preliminary data.</text>
</comment>
<feature type="transmembrane region" description="Helical" evidence="5">
    <location>
        <begin position="25"/>
        <end position="47"/>
    </location>
</feature>
<dbReference type="PANTHER" id="PTHR43471:SF3">
    <property type="entry name" value="ABC TRANSPORTER PERMEASE PROTEIN NATB"/>
    <property type="match status" value="1"/>
</dbReference>
<comment type="subcellular location">
    <subcellularLocation>
        <location evidence="1">Membrane</location>
        <topology evidence="1">Multi-pass membrane protein</topology>
    </subcellularLocation>
</comment>
<organism evidence="7 9">
    <name type="scientific">Corynebacterium curieae</name>
    <dbReference type="NCBI Taxonomy" id="2913500"/>
    <lineage>
        <taxon>Bacteria</taxon>
        <taxon>Bacillati</taxon>
        <taxon>Actinomycetota</taxon>
        <taxon>Actinomycetes</taxon>
        <taxon>Mycobacteriales</taxon>
        <taxon>Corynebacteriaceae</taxon>
        <taxon>Corynebacterium</taxon>
    </lineage>
</organism>
<dbReference type="Pfam" id="PF12698">
    <property type="entry name" value="ABC2_membrane_3"/>
    <property type="match status" value="1"/>
</dbReference>
<feature type="transmembrane region" description="Helical" evidence="5">
    <location>
        <begin position="220"/>
        <end position="243"/>
    </location>
</feature>
<feature type="domain" description="ABC-2 type transporter transmembrane" evidence="6">
    <location>
        <begin position="29"/>
        <end position="365"/>
    </location>
</feature>
<evidence type="ECO:0000256" key="1">
    <source>
        <dbReference type="ARBA" id="ARBA00004141"/>
    </source>
</evidence>
<evidence type="ECO:0000313" key="7">
    <source>
        <dbReference type="EMBL" id="MCZ9306773.1"/>
    </source>
</evidence>
<keyword evidence="4 5" id="KW-0472">Membrane</keyword>
<dbReference type="InterPro" id="IPR013525">
    <property type="entry name" value="ABC2_TM"/>
</dbReference>
<reference evidence="7" key="1">
    <citation type="submission" date="2022-02" db="EMBL/GenBank/DDBJ databases">
        <title>Corynebacterium sp. from urogenital microbiome.</title>
        <authorList>
            <person name="Cappelli E.A."/>
            <person name="Ribeiro T.G."/>
            <person name="Peixe L."/>
        </authorList>
    </citation>
    <scope>NUCLEOTIDE SEQUENCE</scope>
    <source>
        <strain evidence="7">C8Ua_181</strain>
    </source>
</reference>
<evidence type="ECO:0000256" key="3">
    <source>
        <dbReference type="ARBA" id="ARBA00022989"/>
    </source>
</evidence>
<protein>
    <submittedName>
        <fullName evidence="7">ABC transporter permease</fullName>
    </submittedName>
</protein>
<dbReference type="Proteomes" id="UP001146430">
    <property type="component" value="Unassembled WGS sequence"/>
</dbReference>
<dbReference type="EMBL" id="JAVBID010000004">
    <property type="protein sequence ID" value="MDV2423621.1"/>
    <property type="molecule type" value="Genomic_DNA"/>
</dbReference>
<dbReference type="EMBL" id="JAKMUU010000002">
    <property type="protein sequence ID" value="MCZ9306773.1"/>
    <property type="molecule type" value="Genomic_DNA"/>
</dbReference>
<keyword evidence="2 5" id="KW-0812">Transmembrane</keyword>
<reference evidence="8 10" key="2">
    <citation type="submission" date="2023-08" db="EMBL/GenBank/DDBJ databases">
        <title>Genomic characterization of the C. tuberculostearicum species complex, a ubiquitous member of the human skin microbiome.</title>
        <authorList>
            <person name="Ahmed N."/>
            <person name="Deming C."/>
            <person name="Conlan S."/>
            <person name="Segre J."/>
        </authorList>
    </citation>
    <scope>NUCLEOTIDE SEQUENCE [LARGE SCALE GENOMIC DNA]</scope>
    <source>
        <strain evidence="8 10">CTNIH19</strain>
    </source>
</reference>
<feature type="transmembrane region" description="Helical" evidence="5">
    <location>
        <begin position="166"/>
        <end position="191"/>
    </location>
</feature>
<keyword evidence="10" id="KW-1185">Reference proteome</keyword>
<evidence type="ECO:0000256" key="4">
    <source>
        <dbReference type="ARBA" id="ARBA00023136"/>
    </source>
</evidence>
<evidence type="ECO:0000259" key="6">
    <source>
        <dbReference type="Pfam" id="PF12698"/>
    </source>
</evidence>
<dbReference type="RefSeq" id="WP_269945988.1">
    <property type="nucleotide sequence ID" value="NZ_JAKMUU010000002.1"/>
</dbReference>
<dbReference type="GO" id="GO:0016020">
    <property type="term" value="C:membrane"/>
    <property type="evidence" value="ECO:0007669"/>
    <property type="project" value="UniProtKB-SubCell"/>
</dbReference>
<feature type="transmembrane region" description="Helical" evidence="5">
    <location>
        <begin position="344"/>
        <end position="369"/>
    </location>
</feature>
<evidence type="ECO:0000313" key="10">
    <source>
        <dbReference type="Proteomes" id="UP001185631"/>
    </source>
</evidence>
<evidence type="ECO:0000256" key="2">
    <source>
        <dbReference type="ARBA" id="ARBA00022692"/>
    </source>
</evidence>
<evidence type="ECO:0000256" key="5">
    <source>
        <dbReference type="SAM" id="Phobius"/>
    </source>
</evidence>
<feature type="transmembrane region" description="Helical" evidence="5">
    <location>
        <begin position="296"/>
        <end position="314"/>
    </location>
</feature>
<dbReference type="PANTHER" id="PTHR43471">
    <property type="entry name" value="ABC TRANSPORTER PERMEASE"/>
    <property type="match status" value="1"/>
</dbReference>
<evidence type="ECO:0000313" key="8">
    <source>
        <dbReference type="EMBL" id="MDV2423621.1"/>
    </source>
</evidence>
<sequence>MQYSAMKTIGVVAQREMAVALKSKMVVGTMLLLILGAIIAPIAINFFSGDDKPDSVAIVGMEASAFDDSGIDATEAKDRAEAQQLVENDEADAALVPAESDGWDLLSKGDTPAAVTTTVNQIVSSQAQATALDTLNIDPQELEKATPSTTVNQVSLEEEDGTEQKMAGVATVLIGAMVVVFSVMTFAGLIGGRVTEEKSSRVVEIILSSVRPVDFLAGKILGNTIIGFLATLLILGGGAISLAATGLASDIELDYGLVAVLLVGEILGLLFFGSLYAAAGSMVQRTEDLQSTQAPILFLVFATMYVPMFGWMHLDATWMQVMTWLPPVSMLVAPLQVAGGNLSWLGLAASYLLMGLATALIIVIVGRIYRRAILNNGRKMTWRQALSK</sequence>
<dbReference type="AlphaFoldDB" id="A0A9X3MB35"/>
<dbReference type="Proteomes" id="UP001185631">
    <property type="component" value="Unassembled WGS sequence"/>
</dbReference>
<proteinExistence type="predicted"/>
<name>A0A9X3MB35_9CORY</name>
<feature type="transmembrane region" description="Helical" evidence="5">
    <location>
        <begin position="255"/>
        <end position="276"/>
    </location>
</feature>
<keyword evidence="3 5" id="KW-1133">Transmembrane helix</keyword>
<gene>
    <name evidence="7" type="ORF">L8V01_04680</name>
    <name evidence="8" type="ORF">RAE13_04215</name>
</gene>